<evidence type="ECO:0000256" key="7">
    <source>
        <dbReference type="ARBA" id="ARBA00023004"/>
    </source>
</evidence>
<accession>A0A543J4B3</accession>
<reference evidence="13 14" key="1">
    <citation type="submission" date="2019-06" db="EMBL/GenBank/DDBJ databases">
        <title>Sequencing the genomes of 1000 actinobacteria strains.</title>
        <authorList>
            <person name="Klenk H.-P."/>
        </authorList>
    </citation>
    <scope>NUCLEOTIDE SEQUENCE [LARGE SCALE GENOMIC DNA]</scope>
    <source>
        <strain evidence="13 14">DSM 43186</strain>
    </source>
</reference>
<keyword evidence="3" id="KW-0349">Heme</keyword>
<dbReference type="InterPro" id="IPR006311">
    <property type="entry name" value="TAT_signal"/>
</dbReference>
<dbReference type="AlphaFoldDB" id="A0A543J4B3"/>
<dbReference type="GO" id="GO:0004601">
    <property type="term" value="F:peroxidase activity"/>
    <property type="evidence" value="ECO:0007669"/>
    <property type="project" value="UniProtKB-KW"/>
</dbReference>
<dbReference type="InterPro" id="IPR048327">
    <property type="entry name" value="Dyp_perox_N"/>
</dbReference>
<feature type="region of interest" description="Disordered" evidence="9">
    <location>
        <begin position="288"/>
        <end position="307"/>
    </location>
</feature>
<dbReference type="InterPro" id="IPR006314">
    <property type="entry name" value="Dyp_peroxidase"/>
</dbReference>
<dbReference type="GO" id="GO:0020037">
    <property type="term" value="F:heme binding"/>
    <property type="evidence" value="ECO:0007669"/>
    <property type="project" value="InterPro"/>
</dbReference>
<keyword evidence="5 10" id="KW-0732">Signal</keyword>
<feature type="domain" description="Dyp-type peroxidase C-terminal" evidence="12">
    <location>
        <begin position="218"/>
        <end position="397"/>
    </location>
</feature>
<evidence type="ECO:0000256" key="9">
    <source>
        <dbReference type="SAM" id="MobiDB-lite"/>
    </source>
</evidence>
<dbReference type="NCBIfam" id="TIGR01413">
    <property type="entry name" value="Dyp_perox_fam"/>
    <property type="match status" value="1"/>
</dbReference>
<dbReference type="Pfam" id="PF20628">
    <property type="entry name" value="Dyp_perox_C"/>
    <property type="match status" value="1"/>
</dbReference>
<sequence length="409" mass="44753">MHEQRLTRRNLLTGGAVTAAVGALAACSPGRAAQTTSAAATRQPDAQPDVPTGKTVEPFHGEHQAGVATLPQTYAAFVAFDLKPGVDREAMGRMMRLLTDDARRLTSGTGALADTEPHLAEFPARLTITFGFGPGMFEKAGLEKQRPASVKELPKFPIDRLEKRWSGGDLLIQICSDDAVTLAHALRMTVKDARSFGTVRWIQRGFRRPPHVQAATLTQRNLMGQLDGTVNPKPGTPEFDRAVWVSDGPEWFRGGTTLVLRRIRMELETWDKVDPVAREFTIGRRLSDGAPLTGNAEHDEPDFEKTTPAGLPVIGEYAHIRRAHVADPALRIFRRAYNYDDGLSEDGVADSGLLFASYQADIDRQFLPIQRRLAEADLLNDWTTPIGSAVFAIPPGCREGGWIGETLLA</sequence>
<dbReference type="PROSITE" id="PS51318">
    <property type="entry name" value="TAT"/>
    <property type="match status" value="1"/>
</dbReference>
<evidence type="ECO:0000313" key="13">
    <source>
        <dbReference type="EMBL" id="TQM77669.1"/>
    </source>
</evidence>
<dbReference type="InterPro" id="IPR048328">
    <property type="entry name" value="Dyp_perox_C"/>
</dbReference>
<evidence type="ECO:0000256" key="2">
    <source>
        <dbReference type="ARBA" id="ARBA00022559"/>
    </source>
</evidence>
<dbReference type="RefSeq" id="WP_142261364.1">
    <property type="nucleotide sequence ID" value="NZ_BMPV01000002.1"/>
</dbReference>
<evidence type="ECO:0000256" key="4">
    <source>
        <dbReference type="ARBA" id="ARBA00022723"/>
    </source>
</evidence>
<dbReference type="OrthoDB" id="9781066at2"/>
<evidence type="ECO:0000256" key="1">
    <source>
        <dbReference type="ARBA" id="ARBA00001970"/>
    </source>
</evidence>
<organism evidence="13 14">
    <name type="scientific">Thermopolyspora flexuosa</name>
    <dbReference type="NCBI Taxonomy" id="103836"/>
    <lineage>
        <taxon>Bacteria</taxon>
        <taxon>Bacillati</taxon>
        <taxon>Actinomycetota</taxon>
        <taxon>Actinomycetes</taxon>
        <taxon>Streptosporangiales</taxon>
        <taxon>Streptosporangiaceae</taxon>
        <taxon>Thermopolyspora</taxon>
    </lineage>
</organism>
<name>A0A543J4B3_9ACTN</name>
<evidence type="ECO:0000259" key="11">
    <source>
        <dbReference type="Pfam" id="PF04261"/>
    </source>
</evidence>
<keyword evidence="14" id="KW-1185">Reference proteome</keyword>
<comment type="similarity">
    <text evidence="8">Belongs to the DyP-type peroxidase family.</text>
</comment>
<protein>
    <submittedName>
        <fullName evidence="13">Dye decolorizing peroxidase</fullName>
    </submittedName>
</protein>
<dbReference type="PROSITE" id="PS51257">
    <property type="entry name" value="PROKAR_LIPOPROTEIN"/>
    <property type="match status" value="1"/>
</dbReference>
<gene>
    <name evidence="13" type="ORF">FHX40_4440</name>
</gene>
<dbReference type="PROSITE" id="PS51404">
    <property type="entry name" value="DYP_PEROXIDASE"/>
    <property type="match status" value="1"/>
</dbReference>
<feature type="chain" id="PRO_5022227225" evidence="10">
    <location>
        <begin position="26"/>
        <end position="409"/>
    </location>
</feature>
<evidence type="ECO:0000256" key="5">
    <source>
        <dbReference type="ARBA" id="ARBA00022729"/>
    </source>
</evidence>
<evidence type="ECO:0000313" key="14">
    <source>
        <dbReference type="Proteomes" id="UP000319213"/>
    </source>
</evidence>
<evidence type="ECO:0000256" key="6">
    <source>
        <dbReference type="ARBA" id="ARBA00023002"/>
    </source>
</evidence>
<comment type="cofactor">
    <cofactor evidence="1">
        <name>heme b</name>
        <dbReference type="ChEBI" id="CHEBI:60344"/>
    </cofactor>
</comment>
<dbReference type="PANTHER" id="PTHR30521">
    <property type="entry name" value="DEFERROCHELATASE/PEROXIDASE"/>
    <property type="match status" value="1"/>
</dbReference>
<keyword evidence="6" id="KW-0560">Oxidoreductase</keyword>
<dbReference type="InterPro" id="IPR011008">
    <property type="entry name" value="Dimeric_a/b-barrel"/>
</dbReference>
<evidence type="ECO:0000256" key="10">
    <source>
        <dbReference type="SAM" id="SignalP"/>
    </source>
</evidence>
<dbReference type="GO" id="GO:0005829">
    <property type="term" value="C:cytosol"/>
    <property type="evidence" value="ECO:0007669"/>
    <property type="project" value="TreeGrafter"/>
</dbReference>
<dbReference type="GO" id="GO:0046872">
    <property type="term" value="F:metal ion binding"/>
    <property type="evidence" value="ECO:0007669"/>
    <property type="project" value="UniProtKB-KW"/>
</dbReference>
<dbReference type="Proteomes" id="UP000319213">
    <property type="component" value="Unassembled WGS sequence"/>
</dbReference>
<feature type="domain" description="Dyp-type peroxidase N-terminal" evidence="11">
    <location>
        <begin position="64"/>
        <end position="207"/>
    </location>
</feature>
<feature type="signal peptide" evidence="10">
    <location>
        <begin position="1"/>
        <end position="25"/>
    </location>
</feature>
<evidence type="ECO:0000259" key="12">
    <source>
        <dbReference type="Pfam" id="PF20628"/>
    </source>
</evidence>
<dbReference type="SUPFAM" id="SSF54909">
    <property type="entry name" value="Dimeric alpha+beta barrel"/>
    <property type="match status" value="1"/>
</dbReference>
<dbReference type="EMBL" id="VFPQ01000001">
    <property type="protein sequence ID" value="TQM77669.1"/>
    <property type="molecule type" value="Genomic_DNA"/>
</dbReference>
<keyword evidence="7" id="KW-0408">Iron</keyword>
<evidence type="ECO:0000256" key="3">
    <source>
        <dbReference type="ARBA" id="ARBA00022617"/>
    </source>
</evidence>
<dbReference type="PANTHER" id="PTHR30521:SF4">
    <property type="entry name" value="DEFERROCHELATASE"/>
    <property type="match status" value="1"/>
</dbReference>
<evidence type="ECO:0000256" key="8">
    <source>
        <dbReference type="ARBA" id="ARBA00025737"/>
    </source>
</evidence>
<keyword evidence="2 13" id="KW-0575">Peroxidase</keyword>
<dbReference type="Pfam" id="PF04261">
    <property type="entry name" value="Dyp_perox_N"/>
    <property type="match status" value="1"/>
</dbReference>
<comment type="caution">
    <text evidence="13">The sequence shown here is derived from an EMBL/GenBank/DDBJ whole genome shotgun (WGS) entry which is preliminary data.</text>
</comment>
<proteinExistence type="inferred from homology"/>
<keyword evidence="4" id="KW-0479">Metal-binding</keyword>